<dbReference type="PANTHER" id="PTHR46112:SF2">
    <property type="entry name" value="XAA-PRO AMINOPEPTIDASE P-RELATED"/>
    <property type="match status" value="1"/>
</dbReference>
<name>A0A9D1PXQ1_9BACT</name>
<dbReference type="InterPro" id="IPR000994">
    <property type="entry name" value="Pept_M24"/>
</dbReference>
<dbReference type="SUPFAM" id="SSF55920">
    <property type="entry name" value="Creatinase/aminopeptidase"/>
    <property type="match status" value="1"/>
</dbReference>
<proteinExistence type="predicted"/>
<dbReference type="InterPro" id="IPR000587">
    <property type="entry name" value="Creatinase_N"/>
</dbReference>
<evidence type="ECO:0000313" key="3">
    <source>
        <dbReference type="EMBL" id="HIW01692.1"/>
    </source>
</evidence>
<sequence length="418" mass="46151">MSNTPKADETAFTAVEVFPVSEYTLRLARCRHLLASLCPEADGLLICDKVHIYYLTGTLGTGLFWLPREGEPVLLLRKGTERARLESPVRHILPFVSYRELPGLTASVESPLGTVLAVDKNKFSWTMADMLQKRLPSLRFVGADDVLARARAVKTPWEQERLRTCGLIHSEVYDLVLPELFAPGMSEQELASIYMAEVMSRGCDGLCRMNAHGEEMFYGYASTGNNGLFPTPYNGPLGCRGLHPAVPFLGSWDCIWQKNQCLSLDMGCQKQGYHTDRTQVYWSGAYRDIPAAIDRAQKICQEILVSSLELLRPGITPASLWANALEIARAHQVEDCFMGHGRDRVPFLGHGIGLTLDEWPALARSFNEPLVEGMAIALEPKIAVPGLGMPGIEHTYLVQADGPEPLTGTTMDICCLGD</sequence>
<dbReference type="CDD" id="cd01066">
    <property type="entry name" value="APP_MetAP"/>
    <property type="match status" value="1"/>
</dbReference>
<dbReference type="Proteomes" id="UP000886752">
    <property type="component" value="Unassembled WGS sequence"/>
</dbReference>
<dbReference type="SUPFAM" id="SSF53092">
    <property type="entry name" value="Creatinase/prolidase N-terminal domain"/>
    <property type="match status" value="1"/>
</dbReference>
<dbReference type="Gene3D" id="3.90.230.10">
    <property type="entry name" value="Creatinase/methionine aminopeptidase superfamily"/>
    <property type="match status" value="1"/>
</dbReference>
<accession>A0A9D1PXQ1</accession>
<protein>
    <submittedName>
        <fullName evidence="3">Xaa-Pro peptidase family protein</fullName>
    </submittedName>
</protein>
<dbReference type="InterPro" id="IPR029149">
    <property type="entry name" value="Creatin/AminoP/Spt16_N"/>
</dbReference>
<comment type="caution">
    <text evidence="3">The sequence shown here is derived from an EMBL/GenBank/DDBJ whole genome shotgun (WGS) entry which is preliminary data.</text>
</comment>
<dbReference type="InterPro" id="IPR050659">
    <property type="entry name" value="Peptidase_M24B"/>
</dbReference>
<dbReference type="Gene3D" id="3.40.350.10">
    <property type="entry name" value="Creatinase/prolidase N-terminal domain"/>
    <property type="match status" value="1"/>
</dbReference>
<dbReference type="PANTHER" id="PTHR46112">
    <property type="entry name" value="AMINOPEPTIDASE"/>
    <property type="match status" value="1"/>
</dbReference>
<reference evidence="3" key="2">
    <citation type="submission" date="2021-04" db="EMBL/GenBank/DDBJ databases">
        <authorList>
            <person name="Gilroy R."/>
        </authorList>
    </citation>
    <scope>NUCLEOTIDE SEQUENCE</scope>
    <source>
        <strain evidence="3">ChiHecec2B26-446</strain>
    </source>
</reference>
<feature type="domain" description="Creatinase N-terminal" evidence="2">
    <location>
        <begin position="26"/>
        <end position="153"/>
    </location>
</feature>
<dbReference type="Pfam" id="PF01321">
    <property type="entry name" value="Creatinase_N"/>
    <property type="match status" value="1"/>
</dbReference>
<feature type="domain" description="Peptidase M24" evidence="1">
    <location>
        <begin position="160"/>
        <end position="399"/>
    </location>
</feature>
<dbReference type="InterPro" id="IPR036005">
    <property type="entry name" value="Creatinase/aminopeptidase-like"/>
</dbReference>
<evidence type="ECO:0000259" key="2">
    <source>
        <dbReference type="Pfam" id="PF01321"/>
    </source>
</evidence>
<dbReference type="Pfam" id="PF00557">
    <property type="entry name" value="Peptidase_M24"/>
    <property type="match status" value="1"/>
</dbReference>
<dbReference type="EMBL" id="DXHV01000086">
    <property type="protein sequence ID" value="HIW01692.1"/>
    <property type="molecule type" value="Genomic_DNA"/>
</dbReference>
<reference evidence="3" key="1">
    <citation type="journal article" date="2021" name="PeerJ">
        <title>Extensive microbial diversity within the chicken gut microbiome revealed by metagenomics and culture.</title>
        <authorList>
            <person name="Gilroy R."/>
            <person name="Ravi A."/>
            <person name="Getino M."/>
            <person name="Pursley I."/>
            <person name="Horton D.L."/>
            <person name="Alikhan N.F."/>
            <person name="Baker D."/>
            <person name="Gharbi K."/>
            <person name="Hall N."/>
            <person name="Watson M."/>
            <person name="Adriaenssens E.M."/>
            <person name="Foster-Nyarko E."/>
            <person name="Jarju S."/>
            <person name="Secka A."/>
            <person name="Antonio M."/>
            <person name="Oren A."/>
            <person name="Chaudhuri R.R."/>
            <person name="La Ragione R."/>
            <person name="Hildebrand F."/>
            <person name="Pallen M.J."/>
        </authorList>
    </citation>
    <scope>NUCLEOTIDE SEQUENCE</scope>
    <source>
        <strain evidence="3">ChiHecec2B26-446</strain>
    </source>
</reference>
<evidence type="ECO:0000313" key="4">
    <source>
        <dbReference type="Proteomes" id="UP000886752"/>
    </source>
</evidence>
<evidence type="ECO:0000259" key="1">
    <source>
        <dbReference type="Pfam" id="PF00557"/>
    </source>
</evidence>
<gene>
    <name evidence="3" type="ORF">H9894_10985</name>
</gene>
<dbReference type="AlphaFoldDB" id="A0A9D1PXQ1"/>
<organism evidence="3 4">
    <name type="scientific">Candidatus Desulfovibrio intestinipullorum</name>
    <dbReference type="NCBI Taxonomy" id="2838536"/>
    <lineage>
        <taxon>Bacteria</taxon>
        <taxon>Pseudomonadati</taxon>
        <taxon>Thermodesulfobacteriota</taxon>
        <taxon>Desulfovibrionia</taxon>
        <taxon>Desulfovibrionales</taxon>
        <taxon>Desulfovibrionaceae</taxon>
        <taxon>Desulfovibrio</taxon>
    </lineage>
</organism>